<proteinExistence type="predicted"/>
<reference evidence="2" key="1">
    <citation type="submission" date="2012-02" db="EMBL/GenBank/DDBJ databases">
        <title>The complete genome of Frateuria aurantia DSM 6220.</title>
        <authorList>
            <consortium name="US DOE Joint Genome Institute (JGI-PGF)"/>
            <person name="Lucas S."/>
            <person name="Copeland A."/>
            <person name="Lapidus A."/>
            <person name="Glavina del Rio T."/>
            <person name="Dalin E."/>
            <person name="Tice H."/>
            <person name="Bruce D."/>
            <person name="Goodwin L."/>
            <person name="Pitluck S."/>
            <person name="Peters L."/>
            <person name="Ovchinnikova G."/>
            <person name="Teshima H."/>
            <person name="Kyrpides N."/>
            <person name="Mavromatis K."/>
            <person name="Ivanova N."/>
            <person name="Brettin T."/>
            <person name="Detter J.C."/>
            <person name="Han C."/>
            <person name="Larimer F."/>
            <person name="Land M."/>
            <person name="Hauser L."/>
            <person name="Markowitz V."/>
            <person name="Cheng J.-F."/>
            <person name="Hugenholtz P."/>
            <person name="Woyke T."/>
            <person name="Wu D."/>
            <person name="Brambilla E."/>
            <person name="Klenk H.-P."/>
            <person name="Eisen J.A."/>
        </authorList>
    </citation>
    <scope>NUCLEOTIDE SEQUENCE</scope>
    <source>
        <strain evidence="2">DSM 6220</strain>
    </source>
</reference>
<evidence type="ECO:0000256" key="1">
    <source>
        <dbReference type="SAM" id="Phobius"/>
    </source>
</evidence>
<dbReference type="Proteomes" id="UP000005234">
    <property type="component" value="Chromosome"/>
</dbReference>
<dbReference type="STRING" id="767434.Fraau_1511"/>
<gene>
    <name evidence="2" type="ordered locus">Fraau_1511</name>
</gene>
<sequence>MSSIASIIRELRIARKELRPADFVFGVLIPTMVLALIRKGSVLYHLITIAGQVAAVAA</sequence>
<dbReference type="KEGG" id="fau:Fraau_1511"/>
<dbReference type="AlphaFoldDB" id="H8L685"/>
<keyword evidence="1" id="KW-0472">Membrane</keyword>
<organism evidence="2 3">
    <name type="scientific">Frateuria aurantia (strain ATCC 33424 / DSM 6220 / KCTC 2777 / LMG 1558 / NBRC 3245 / NCIMB 13370)</name>
    <name type="common">Acetobacter aurantius</name>
    <dbReference type="NCBI Taxonomy" id="767434"/>
    <lineage>
        <taxon>Bacteria</taxon>
        <taxon>Pseudomonadati</taxon>
        <taxon>Pseudomonadota</taxon>
        <taxon>Gammaproteobacteria</taxon>
        <taxon>Lysobacterales</taxon>
        <taxon>Rhodanobacteraceae</taxon>
        <taxon>Frateuria</taxon>
    </lineage>
</organism>
<dbReference type="HOGENOM" id="CLU_2972841_0_0_6"/>
<accession>H8L685</accession>
<keyword evidence="1" id="KW-0812">Transmembrane</keyword>
<dbReference type="EMBL" id="CP003350">
    <property type="protein sequence ID" value="AFC85931.1"/>
    <property type="molecule type" value="Genomic_DNA"/>
</dbReference>
<evidence type="ECO:0000313" key="2">
    <source>
        <dbReference type="EMBL" id="AFC85931.1"/>
    </source>
</evidence>
<keyword evidence="1" id="KW-1133">Transmembrane helix</keyword>
<keyword evidence="3" id="KW-1185">Reference proteome</keyword>
<name>H8L685_FRAAD</name>
<feature type="transmembrane region" description="Helical" evidence="1">
    <location>
        <begin position="21"/>
        <end position="37"/>
    </location>
</feature>
<evidence type="ECO:0000313" key="3">
    <source>
        <dbReference type="Proteomes" id="UP000005234"/>
    </source>
</evidence>
<protein>
    <submittedName>
        <fullName evidence="2">Uncharacterized protein</fullName>
    </submittedName>
</protein>